<protein>
    <submittedName>
        <fullName evidence="3">Thioesterase</fullName>
    </submittedName>
</protein>
<comment type="similarity">
    <text evidence="1">Belongs to the thioesterase family.</text>
</comment>
<dbReference type="InterPro" id="IPR012223">
    <property type="entry name" value="TEII"/>
</dbReference>
<dbReference type="Gene3D" id="3.40.50.1820">
    <property type="entry name" value="alpha/beta hydrolase"/>
    <property type="match status" value="1"/>
</dbReference>
<dbReference type="GO" id="GO:0008610">
    <property type="term" value="P:lipid biosynthetic process"/>
    <property type="evidence" value="ECO:0007669"/>
    <property type="project" value="TreeGrafter"/>
</dbReference>
<evidence type="ECO:0000256" key="1">
    <source>
        <dbReference type="ARBA" id="ARBA00007169"/>
    </source>
</evidence>
<keyword evidence="4" id="KW-1185">Reference proteome</keyword>
<accession>A0A101U2V0</accession>
<dbReference type="PANTHER" id="PTHR11487:SF0">
    <property type="entry name" value="S-ACYL FATTY ACID SYNTHASE THIOESTERASE, MEDIUM CHAIN"/>
    <property type="match status" value="1"/>
</dbReference>
<dbReference type="Proteomes" id="UP000053429">
    <property type="component" value="Unassembled WGS sequence"/>
</dbReference>
<gene>
    <name evidence="3" type="ORF">AQJ67_19735</name>
</gene>
<dbReference type="PANTHER" id="PTHR11487">
    <property type="entry name" value="THIOESTERASE"/>
    <property type="match status" value="1"/>
</dbReference>
<dbReference type="InterPro" id="IPR029058">
    <property type="entry name" value="AB_hydrolase_fold"/>
</dbReference>
<dbReference type="STRING" id="661399.AQJ67_19735"/>
<proteinExistence type="inferred from homology"/>
<comment type="caution">
    <text evidence="3">The sequence shown here is derived from an EMBL/GenBank/DDBJ whole genome shotgun (WGS) entry which is preliminary data.</text>
</comment>
<dbReference type="SUPFAM" id="SSF53474">
    <property type="entry name" value="alpha/beta-Hydrolases"/>
    <property type="match status" value="1"/>
</dbReference>
<organism evidence="3 4">
    <name type="scientific">Streptomyces caeruleatus</name>
    <dbReference type="NCBI Taxonomy" id="661399"/>
    <lineage>
        <taxon>Bacteria</taxon>
        <taxon>Bacillati</taxon>
        <taxon>Actinomycetota</taxon>
        <taxon>Actinomycetes</taxon>
        <taxon>Kitasatosporales</taxon>
        <taxon>Streptomycetaceae</taxon>
        <taxon>Streptomyces</taxon>
    </lineage>
</organism>
<dbReference type="EMBL" id="LMWY01000023">
    <property type="protein sequence ID" value="KUO02940.1"/>
    <property type="molecule type" value="Genomic_DNA"/>
</dbReference>
<reference evidence="3 4" key="1">
    <citation type="submission" date="2015-10" db="EMBL/GenBank/DDBJ databases">
        <title>Draft genome sequence of Streptomyces caeruleatus NRRL B-24802, type strain for the species Streptomyces caeruleatus.</title>
        <authorList>
            <person name="Ruckert C."/>
            <person name="Winkler A."/>
            <person name="Kalinowski J."/>
            <person name="Kampfer P."/>
            <person name="Glaeser S."/>
        </authorList>
    </citation>
    <scope>NUCLEOTIDE SEQUENCE [LARGE SCALE GENOMIC DNA]</scope>
    <source>
        <strain evidence="3 4">NRRL B-24802</strain>
    </source>
</reference>
<evidence type="ECO:0000259" key="2">
    <source>
        <dbReference type="Pfam" id="PF00975"/>
    </source>
</evidence>
<dbReference type="AlphaFoldDB" id="A0A101U2V0"/>
<evidence type="ECO:0000313" key="4">
    <source>
        <dbReference type="Proteomes" id="UP000053429"/>
    </source>
</evidence>
<evidence type="ECO:0000313" key="3">
    <source>
        <dbReference type="EMBL" id="KUO02940.1"/>
    </source>
</evidence>
<feature type="domain" description="Thioesterase" evidence="2">
    <location>
        <begin position="24"/>
        <end position="249"/>
    </location>
</feature>
<sequence>MWAVCVTGGLTRVVLQERPEAAVRLYCLPPAGAGAGFFAPWVELLPAWAEMCSVSLPGRGSRAEEPSLTDTAAVAALVAEIVDDGADPRPFALFGHSVGALVAFEAVRTLRASGGRLPLWVGVSSLRGPQDGAYARGLLPLLMGGLEGVGQLVGGPIPHRLLKDPVLMAVACTPLLADCLLLLHHRHRDEPPLEVPLALYGGAQDPTTSERQLLEWNELFSTAARPRLFEGGHMYMHGQTETLVRQVAADLGAVVHEAVPAV</sequence>
<name>A0A101U2V0_9ACTN</name>
<dbReference type="InterPro" id="IPR001031">
    <property type="entry name" value="Thioesterase"/>
</dbReference>
<dbReference type="Pfam" id="PF00975">
    <property type="entry name" value="Thioesterase"/>
    <property type="match status" value="1"/>
</dbReference>